<organism evidence="2 3">
    <name type="scientific">Parendozoicomonas callyspongiae</name>
    <dbReference type="NCBI Taxonomy" id="2942213"/>
    <lineage>
        <taxon>Bacteria</taxon>
        <taxon>Pseudomonadati</taxon>
        <taxon>Pseudomonadota</taxon>
        <taxon>Gammaproteobacteria</taxon>
        <taxon>Oceanospirillales</taxon>
        <taxon>Endozoicomonadaceae</taxon>
        <taxon>Parendozoicomonas</taxon>
    </lineage>
</organism>
<keyword evidence="3" id="KW-1185">Reference proteome</keyword>
<keyword evidence="1" id="KW-0812">Transmembrane</keyword>
<accession>A0ABT0PET9</accession>
<comment type="caution">
    <text evidence="2">The sequence shown here is derived from an EMBL/GenBank/DDBJ whole genome shotgun (WGS) entry which is preliminary data.</text>
</comment>
<reference evidence="2 3" key="1">
    <citation type="submission" date="2022-05" db="EMBL/GenBank/DDBJ databases">
        <authorList>
            <person name="Park J.-S."/>
        </authorList>
    </citation>
    <scope>NUCLEOTIDE SEQUENCE [LARGE SCALE GENOMIC DNA]</scope>
    <source>
        <strain evidence="2 3">2012CJ34-2</strain>
    </source>
</reference>
<feature type="transmembrane region" description="Helical" evidence="1">
    <location>
        <begin position="21"/>
        <end position="41"/>
    </location>
</feature>
<gene>
    <name evidence="2" type="ORF">M3P05_08010</name>
</gene>
<keyword evidence="1" id="KW-0472">Membrane</keyword>
<proteinExistence type="predicted"/>
<dbReference type="Proteomes" id="UP001203338">
    <property type="component" value="Unassembled WGS sequence"/>
</dbReference>
<dbReference type="EMBL" id="JAMFLX010000008">
    <property type="protein sequence ID" value="MCL6269880.1"/>
    <property type="molecule type" value="Genomic_DNA"/>
</dbReference>
<evidence type="ECO:0000313" key="3">
    <source>
        <dbReference type="Proteomes" id="UP001203338"/>
    </source>
</evidence>
<evidence type="ECO:0000313" key="2">
    <source>
        <dbReference type="EMBL" id="MCL6269880.1"/>
    </source>
</evidence>
<evidence type="ECO:0000256" key="1">
    <source>
        <dbReference type="SAM" id="Phobius"/>
    </source>
</evidence>
<keyword evidence="1" id="KW-1133">Transmembrane helix</keyword>
<protein>
    <submittedName>
        <fullName evidence="2">Uncharacterized protein</fullName>
    </submittedName>
</protein>
<sequence>MLSRFRAVTLVKPSITQSLPLALIAILLLGMGLCSSSWAMVEMDKCNIPENMYVLKFSNEEDLDKIHSKKRINEEVYGSNSSGRPSTLGMNNDSFENDYYANYDNAIRNTHIVVTVDPLNENIYLSLQSDQKDYFDDKAVWKTNYLAFVDGKNNRYARFTCHGNRLHLKWAGRDYNASSEMFSSAYGEMKAEVEFYRTTSVQSGSRLKVTEIHNSYMPGWTLTGTVYWLSQLTRHGTYIALNNIDFEMKDGARPLYMNGKYKLGYETYDPQRLQMDIEYLAARYDETSEENAIVYGMSTLRAMLYLANIKLSKIAGSVATSTFEVTTLKEQISNLDMEMRKALPVDENDLKTGDGANLLNAADQVVEVSARVTNLLEASQRTEGTTGALLASIIDAKRISRQVHKAVKVIKNQLDSAFTRLHAQRQFLKKSKEENQIDFEGNTIHQVRRQDGSGNALQESTTALQEEQDEILQGPIQTEELLDQCYLTQSETTIGQYMHYVPRFGDHRYGFNTGIEIRVIPDRNNPIKIHFKSDKMLWSWGVLRDDNPTGDFVVDNVWCRGPLFGADYVSGSLRATVRGVFDNINNRIYTTAQWSTWDNSYWITRILAYGHSGITGLTEVALGYVALQALIYAANPAAAASAFAVKGALAYAGVALATSPLIPPEIKLPHHQYVTQLLAQYGVGEEYFSGYGKEYFATLTTLYDAKGFK</sequence>
<dbReference type="RefSeq" id="WP_249698984.1">
    <property type="nucleotide sequence ID" value="NZ_JAMFLX010000008.1"/>
</dbReference>
<name>A0ABT0PET9_9GAMM</name>